<dbReference type="Pfam" id="PF15598">
    <property type="entry name" value="Imm61"/>
    <property type="match status" value="1"/>
</dbReference>
<organism evidence="1 2">
    <name type="scientific">Mycobacterium kyorinense</name>
    <dbReference type="NCBI Taxonomy" id="487514"/>
    <lineage>
        <taxon>Bacteria</taxon>
        <taxon>Bacillati</taxon>
        <taxon>Actinomycetota</taxon>
        <taxon>Actinomycetes</taxon>
        <taxon>Mycobacteriales</taxon>
        <taxon>Mycobacteriaceae</taxon>
        <taxon>Mycobacterium</taxon>
    </lineage>
</organism>
<evidence type="ECO:0000313" key="1">
    <source>
        <dbReference type="EMBL" id="ORW07487.1"/>
    </source>
</evidence>
<dbReference type="OrthoDB" id="4742108at2"/>
<gene>
    <name evidence="1" type="ORF">AWC14_24920</name>
</gene>
<keyword evidence="2" id="KW-1185">Reference proteome</keyword>
<comment type="caution">
    <text evidence="1">The sequence shown here is derived from an EMBL/GenBank/DDBJ whole genome shotgun (WGS) entry which is preliminary data.</text>
</comment>
<dbReference type="EMBL" id="LQPE01000047">
    <property type="protein sequence ID" value="ORW07487.1"/>
    <property type="molecule type" value="Genomic_DNA"/>
</dbReference>
<protein>
    <recommendedName>
        <fullName evidence="3">Immunity factor for TNT</fullName>
    </recommendedName>
</protein>
<dbReference type="InterPro" id="IPR028953">
    <property type="entry name" value="Imm_IFT-like"/>
</dbReference>
<accession>A0A1X1Y8Q8</accession>
<evidence type="ECO:0008006" key="3">
    <source>
        <dbReference type="Google" id="ProtNLM"/>
    </source>
</evidence>
<name>A0A1X1Y8Q8_9MYCO</name>
<dbReference type="Proteomes" id="UP000193487">
    <property type="component" value="Unassembled WGS sequence"/>
</dbReference>
<dbReference type="RefSeq" id="WP_045384810.1">
    <property type="nucleotide sequence ID" value="NZ_BBKA01000135.1"/>
</dbReference>
<proteinExistence type="predicted"/>
<reference evidence="1 2" key="1">
    <citation type="submission" date="2016-01" db="EMBL/GenBank/DDBJ databases">
        <title>The new phylogeny of the genus Mycobacterium.</title>
        <authorList>
            <person name="Tarcisio F."/>
            <person name="Conor M."/>
            <person name="Antonella G."/>
            <person name="Elisabetta G."/>
            <person name="Giulia F.S."/>
            <person name="Sara T."/>
            <person name="Anna F."/>
            <person name="Clotilde B."/>
            <person name="Roberto B."/>
            <person name="Veronica D.S."/>
            <person name="Fabio R."/>
            <person name="Monica P."/>
            <person name="Olivier J."/>
            <person name="Enrico T."/>
            <person name="Nicola S."/>
        </authorList>
    </citation>
    <scope>NUCLEOTIDE SEQUENCE [LARGE SCALE GENOMIC DNA]</scope>
    <source>
        <strain evidence="1 2">DSM 45166</strain>
    </source>
</reference>
<dbReference type="AlphaFoldDB" id="A0A1X1Y8Q8"/>
<sequence length="176" mass="19487">MTERIEVSARLAEWARSGGWGVSKAEDGRAMFWKEGGQLQYLLGRNGDGWFVITHLERSGPEFLVVAAPSMETVERYFFGDFGSSVRWHRRLPDVREPFSREELAPGFSLATRTFDGVENRMALIDSGGAVVAVSGKDVLRGTGRLVRLSVYVSATVDDIVGSFLDPEGKPLFSLR</sequence>
<evidence type="ECO:0000313" key="2">
    <source>
        <dbReference type="Proteomes" id="UP000193487"/>
    </source>
</evidence>